<protein>
    <recommendedName>
        <fullName evidence="3">WD40 repeat protein</fullName>
    </recommendedName>
</protein>
<dbReference type="PROSITE" id="PS51257">
    <property type="entry name" value="PROKAR_LIPOPROTEIN"/>
    <property type="match status" value="1"/>
</dbReference>
<proteinExistence type="predicted"/>
<dbReference type="EMBL" id="FONW01000004">
    <property type="protein sequence ID" value="SFF32209.1"/>
    <property type="molecule type" value="Genomic_DNA"/>
</dbReference>
<dbReference type="STRING" id="655355.SAMN05216283_104219"/>
<reference evidence="1 2" key="1">
    <citation type="submission" date="2016-10" db="EMBL/GenBank/DDBJ databases">
        <authorList>
            <person name="de Groot N.N."/>
        </authorList>
    </citation>
    <scope>NUCLEOTIDE SEQUENCE [LARGE SCALE GENOMIC DNA]</scope>
    <source>
        <strain evidence="1 2">CGMCC 1.9156</strain>
    </source>
</reference>
<evidence type="ECO:0000313" key="1">
    <source>
        <dbReference type="EMBL" id="SFF32209.1"/>
    </source>
</evidence>
<keyword evidence="2" id="KW-1185">Reference proteome</keyword>
<dbReference type="SUPFAM" id="SSF82171">
    <property type="entry name" value="DPP6 N-terminal domain-like"/>
    <property type="match status" value="1"/>
</dbReference>
<dbReference type="InterPro" id="IPR022223">
    <property type="entry name" value="DUF3748"/>
</dbReference>
<evidence type="ECO:0008006" key="3">
    <source>
        <dbReference type="Google" id="ProtNLM"/>
    </source>
</evidence>
<sequence length="468" mass="51808">MNAANLKYRPLVFCLLFVLAVSVIGCTSKTSTQPNKNRRLMSEQQLSFSEKNHALDNNDNFSPDDRFLCYDTRGTVFNSDLANCQSIEKIELATGRETVLWMPESVTGVQAAPGVAAVSWHPSENKVAFIHGPMLNEVEERGYYGIRNRNGAEVSADGAGHFQWLDKRAVATDRPTISGAHRGGTHRHEYSKDGLRIGFTYDDFLCPEYDRTIAYMEPNLKAPEGASHYFAVLLKPAQKGKSKAGEIERAFGDSWLDRKGTMRAFVGKVRAENGRDYQQDLFVADVPENVVITTAYSGDATHFPEPPGGVSIRRLTHAGGVSGIVRGSADGRYIAYLAKDKSGINQLWIIPAEESDQANQKELLPQQVSSFRSDASDLRWHPSGNWIFCLVDGNLLASYVQQGPYFGKAFWLTDDSKQRSQLVVSNNGQLAAYNVEVDNGESDTSTSFLQIFTLQLDLEKLDAALSEI</sequence>
<dbReference type="AlphaFoldDB" id="A0A1I2HQT8"/>
<dbReference type="Gene3D" id="2.120.10.30">
    <property type="entry name" value="TolB, C-terminal domain"/>
    <property type="match status" value="1"/>
</dbReference>
<gene>
    <name evidence="1" type="ORF">SAMN05216283_104219</name>
</gene>
<accession>A0A1I2HQT8</accession>
<dbReference type="Proteomes" id="UP000198964">
    <property type="component" value="Unassembled WGS sequence"/>
</dbReference>
<name>A0A1I2HQT8_9BACT</name>
<dbReference type="Pfam" id="PF12566">
    <property type="entry name" value="DUF3748"/>
    <property type="match status" value="1"/>
</dbReference>
<dbReference type="InterPro" id="IPR011042">
    <property type="entry name" value="6-blade_b-propeller_TolB-like"/>
</dbReference>
<evidence type="ECO:0000313" key="2">
    <source>
        <dbReference type="Proteomes" id="UP000198964"/>
    </source>
</evidence>
<organism evidence="1 2">
    <name type="scientific">Sunxiuqinia elliptica</name>
    <dbReference type="NCBI Taxonomy" id="655355"/>
    <lineage>
        <taxon>Bacteria</taxon>
        <taxon>Pseudomonadati</taxon>
        <taxon>Bacteroidota</taxon>
        <taxon>Bacteroidia</taxon>
        <taxon>Marinilabiliales</taxon>
        <taxon>Prolixibacteraceae</taxon>
        <taxon>Sunxiuqinia</taxon>
    </lineage>
</organism>